<evidence type="ECO:0000256" key="1">
    <source>
        <dbReference type="SAM" id="MobiDB-lite"/>
    </source>
</evidence>
<sequence length="472" mass="53684">MSKKDLELLNIEVGTFKRVNDKLTLKIDQSQFRYDSLAELNEVKTQEPNFLHLQNIVEQDSQVVLTYGLSKEAKSLKHLPTEKKAIRTAIAKQIMTQDVLRDGKYHISLNPANIWYYPMTNVWYAYRANELMPFDDKFNSLSKYKALVLYCLTGTPYERLLSEPKEALAQNQDELLQQIVNANDTEELKLAIKGIDDYVSYREWQDVDNKEQKSKKKLWITAGSIAIVAIVGMGLIHKNDQKKYVALENQHQEQITKLKYSTAVKTALDDKEWKEAGKAMDKAGYSKNKKAMTYLNLNKYQEALNTDPSLLLKIVKKAYKNDDTKDILEWQTPSSASSKTSDQLKLEKAIINYDVDTLTGQLSFEQNGDVLLRMGKAFNDHDDTQDASTAQTKLVAINKDKGDYLKALMTLNSANKSVDDNQKKLDDANKIDDKDSGKGDKVKEAKSNLENAKKDQSTAQKKVDQLQKKVGD</sequence>
<evidence type="ECO:0000313" key="3">
    <source>
        <dbReference type="EMBL" id="VDG28932.1"/>
    </source>
</evidence>
<feature type="region of interest" description="Disordered" evidence="1">
    <location>
        <begin position="418"/>
        <end position="472"/>
    </location>
</feature>
<accession>A0A660E0C4</accession>
<proteinExistence type="predicted"/>
<gene>
    <name evidence="3" type="ORF">MUDAN_MDHGFNIF_03327</name>
</gene>
<protein>
    <submittedName>
        <fullName evidence="3">Conjugation protein (Plasmid) [Lactobacillus paracasei subsp. paracasei 8700:2]</fullName>
    </submittedName>
</protein>
<keyword evidence="2" id="KW-0812">Transmembrane</keyword>
<dbReference type="Proteomes" id="UP000289996">
    <property type="component" value="Unassembled WGS sequence"/>
</dbReference>
<keyword evidence="2" id="KW-1133">Transmembrane helix</keyword>
<keyword evidence="4" id="KW-1185">Reference proteome</keyword>
<evidence type="ECO:0000313" key="4">
    <source>
        <dbReference type="Proteomes" id="UP000289996"/>
    </source>
</evidence>
<dbReference type="OrthoDB" id="2934538at2"/>
<dbReference type="RefSeq" id="WP_130851923.1">
    <property type="nucleotide sequence ID" value="NZ_UYIG01000127.1"/>
</dbReference>
<dbReference type="Gene3D" id="1.10.510.10">
    <property type="entry name" value="Transferase(Phosphotransferase) domain 1"/>
    <property type="match status" value="1"/>
</dbReference>
<reference evidence="3 4" key="1">
    <citation type="submission" date="2018-11" db="EMBL/GenBank/DDBJ databases">
        <authorList>
            <person name="Wuyts S."/>
        </authorList>
    </citation>
    <scope>NUCLEOTIDE SEQUENCE [LARGE SCALE GENOMIC DNA]</scope>
    <source>
        <strain evidence="3">Lactobacillus mudanjiangensis AMBF249</strain>
    </source>
</reference>
<feature type="transmembrane region" description="Helical" evidence="2">
    <location>
        <begin position="218"/>
        <end position="236"/>
    </location>
</feature>
<evidence type="ECO:0000256" key="2">
    <source>
        <dbReference type="SAM" id="Phobius"/>
    </source>
</evidence>
<dbReference type="EMBL" id="UYIG01000127">
    <property type="protein sequence ID" value="VDG28932.1"/>
    <property type="molecule type" value="Genomic_DNA"/>
</dbReference>
<dbReference type="AlphaFoldDB" id="A0A660E0C4"/>
<name>A0A660E0C4_9LACO</name>
<organism evidence="3 4">
    <name type="scientific">Lactiplantibacillus mudanjiangensis</name>
    <dbReference type="NCBI Taxonomy" id="1296538"/>
    <lineage>
        <taxon>Bacteria</taxon>
        <taxon>Bacillati</taxon>
        <taxon>Bacillota</taxon>
        <taxon>Bacilli</taxon>
        <taxon>Lactobacillales</taxon>
        <taxon>Lactobacillaceae</taxon>
        <taxon>Lactiplantibacillus</taxon>
    </lineage>
</organism>
<keyword evidence="2" id="KW-0472">Membrane</keyword>